<keyword evidence="5" id="KW-0687">Ribonucleoprotein</keyword>
<protein>
    <recommendedName>
        <fullName evidence="6">Large ribosomal subunit protein mL53</fullName>
    </recommendedName>
</protein>
<dbReference type="PANTHER" id="PTHR28236:SF1">
    <property type="entry name" value="LARGE RIBOSOMAL SUBUNIT PROTEIN ML53"/>
    <property type="match status" value="1"/>
</dbReference>
<dbReference type="GO" id="GO:0003735">
    <property type="term" value="F:structural constituent of ribosome"/>
    <property type="evidence" value="ECO:0007669"/>
    <property type="project" value="TreeGrafter"/>
</dbReference>
<evidence type="ECO:0000256" key="4">
    <source>
        <dbReference type="ARBA" id="ARBA00023128"/>
    </source>
</evidence>
<dbReference type="InterPro" id="IPR019716">
    <property type="entry name" value="Ribosomal_mL53"/>
</dbReference>
<evidence type="ECO:0000256" key="6">
    <source>
        <dbReference type="ARBA" id="ARBA00035180"/>
    </source>
</evidence>
<dbReference type="InParanoid" id="A0A168QA38"/>
<dbReference type="Proteomes" id="UP000078561">
    <property type="component" value="Unassembled WGS sequence"/>
</dbReference>
<dbReference type="OrthoDB" id="4136894at2759"/>
<evidence type="ECO:0000256" key="2">
    <source>
        <dbReference type="ARBA" id="ARBA00005557"/>
    </source>
</evidence>
<keyword evidence="8" id="KW-1185">Reference proteome</keyword>
<dbReference type="OMA" id="HIQVVYR"/>
<dbReference type="STRING" id="4829.A0A168QA38"/>
<evidence type="ECO:0000256" key="5">
    <source>
        <dbReference type="ARBA" id="ARBA00023274"/>
    </source>
</evidence>
<dbReference type="EMBL" id="LT554349">
    <property type="protein sequence ID" value="SAM04057.1"/>
    <property type="molecule type" value="Genomic_DNA"/>
</dbReference>
<dbReference type="AlphaFoldDB" id="A0A168QA38"/>
<organism evidence="7">
    <name type="scientific">Absidia glauca</name>
    <name type="common">Pin mould</name>
    <dbReference type="NCBI Taxonomy" id="4829"/>
    <lineage>
        <taxon>Eukaryota</taxon>
        <taxon>Fungi</taxon>
        <taxon>Fungi incertae sedis</taxon>
        <taxon>Mucoromycota</taxon>
        <taxon>Mucoromycotina</taxon>
        <taxon>Mucoromycetes</taxon>
        <taxon>Mucorales</taxon>
        <taxon>Cunninghamellaceae</taxon>
        <taxon>Absidia</taxon>
    </lineage>
</organism>
<evidence type="ECO:0000256" key="3">
    <source>
        <dbReference type="ARBA" id="ARBA00022980"/>
    </source>
</evidence>
<dbReference type="Pfam" id="PF10780">
    <property type="entry name" value="MRP_L53"/>
    <property type="match status" value="1"/>
</dbReference>
<dbReference type="GO" id="GO:0005762">
    <property type="term" value="C:mitochondrial large ribosomal subunit"/>
    <property type="evidence" value="ECO:0007669"/>
    <property type="project" value="TreeGrafter"/>
</dbReference>
<sequence length="122" mass="13666">MFMRHINEVKIAMSPFNASSKSARLVLTHGSTMITNNLLSLSLQHRLLLSRVNTNEARKANPAIKILTTILNDVKAPSQVDIVYRDGNKVSVKPDQMNIDTLMQTVNKHAKKLEEADQANAW</sequence>
<keyword evidence="3" id="KW-0689">Ribosomal protein</keyword>
<proteinExistence type="inferred from homology"/>
<name>A0A168QA38_ABSGL</name>
<dbReference type="Gene3D" id="3.40.30.10">
    <property type="entry name" value="Glutaredoxin"/>
    <property type="match status" value="1"/>
</dbReference>
<accession>A0A168QA38</accession>
<evidence type="ECO:0000313" key="7">
    <source>
        <dbReference type="EMBL" id="SAM04057.1"/>
    </source>
</evidence>
<reference evidence="7" key="1">
    <citation type="submission" date="2016-04" db="EMBL/GenBank/DDBJ databases">
        <authorList>
            <person name="Evans L.H."/>
            <person name="Alamgir A."/>
            <person name="Owens N."/>
            <person name="Weber N.D."/>
            <person name="Virtaneva K."/>
            <person name="Barbian K."/>
            <person name="Babar A."/>
            <person name="Rosenke K."/>
        </authorList>
    </citation>
    <scope>NUCLEOTIDE SEQUENCE [LARGE SCALE GENOMIC DNA]</scope>
    <source>
        <strain evidence="7">CBS 101.48</strain>
    </source>
</reference>
<dbReference type="FunCoup" id="A0A168QA38">
    <property type="interactions" value="18"/>
</dbReference>
<comment type="similarity">
    <text evidence="2">Belongs to the mitochondrion-specific ribosomal protein mL53 family.</text>
</comment>
<comment type="subcellular location">
    <subcellularLocation>
        <location evidence="1">Mitochondrion</location>
    </subcellularLocation>
</comment>
<evidence type="ECO:0000256" key="1">
    <source>
        <dbReference type="ARBA" id="ARBA00004173"/>
    </source>
</evidence>
<keyword evidence="4" id="KW-0496">Mitochondrion</keyword>
<dbReference type="InterPro" id="IPR042776">
    <property type="entry name" value="Ribosomal_mL53_fung"/>
</dbReference>
<evidence type="ECO:0000313" key="8">
    <source>
        <dbReference type="Proteomes" id="UP000078561"/>
    </source>
</evidence>
<dbReference type="PANTHER" id="PTHR28236">
    <property type="entry name" value="54S RIBOSOMAL PROTEIN L44, MITOCHONDRIAL"/>
    <property type="match status" value="1"/>
</dbReference>
<gene>
    <name evidence="7" type="primary">ABSGL_09917.1 scaffold 11783</name>
</gene>